<organism evidence="3 4">
    <name type="scientific">Dendroctonus ponderosae</name>
    <name type="common">Mountain pine beetle</name>
    <dbReference type="NCBI Taxonomy" id="77166"/>
    <lineage>
        <taxon>Eukaryota</taxon>
        <taxon>Metazoa</taxon>
        <taxon>Ecdysozoa</taxon>
        <taxon>Arthropoda</taxon>
        <taxon>Hexapoda</taxon>
        <taxon>Insecta</taxon>
        <taxon>Pterygota</taxon>
        <taxon>Neoptera</taxon>
        <taxon>Endopterygota</taxon>
        <taxon>Coleoptera</taxon>
        <taxon>Polyphaga</taxon>
        <taxon>Cucujiformia</taxon>
        <taxon>Curculionidae</taxon>
        <taxon>Scolytinae</taxon>
        <taxon>Dendroctonus</taxon>
    </lineage>
</organism>
<feature type="signal peptide" evidence="1">
    <location>
        <begin position="1"/>
        <end position="15"/>
    </location>
</feature>
<feature type="chain" id="PRO_5011952727" evidence="1">
    <location>
        <begin position="16"/>
        <end position="268"/>
    </location>
</feature>
<evidence type="ECO:0000313" key="4">
    <source>
        <dbReference type="Proteomes" id="UP000030742"/>
    </source>
</evidence>
<name>U4UU86_DENPD</name>
<evidence type="ECO:0000256" key="1">
    <source>
        <dbReference type="SAM" id="SignalP"/>
    </source>
</evidence>
<sequence>MKCAILLAIVAFSNASPLFGTYGVDYPTGGLWGYQQAQIEPINRYGFSKNTICDQLRRIKDLQWRVEQNPSQLFDSEFHHGLDTSNYHPYVHQMCGEEAASVFQQLNNHQHYFGVGTYTPTGFTTDNAHFQVGGVANGVNTETIHKLADEHEKTSIEMEINHHQHSAQQLKQQQQFVDQQKHEIQNQLASGGHFGATKQVYNLKQLHENLHQQECQLIKEQLSHHIAALELQIALIHKDVQLLDDTVQEHEVQRITAGSDFSTRNWSV</sequence>
<protein>
    <submittedName>
        <fullName evidence="3">Uncharacterized protein</fullName>
    </submittedName>
</protein>
<proteinExistence type="predicted"/>
<dbReference type="EMBL" id="KB632136">
    <property type="protein sequence ID" value="ERL89054.1"/>
    <property type="molecule type" value="Genomic_DNA"/>
</dbReference>
<dbReference type="Proteomes" id="UP000030742">
    <property type="component" value="Unassembled WGS sequence"/>
</dbReference>
<dbReference type="AlphaFoldDB" id="U4UU86"/>
<accession>U4UU86</accession>
<reference evidence="3 4" key="1">
    <citation type="journal article" date="2013" name="Genome Biol.">
        <title>Draft genome of the mountain pine beetle, Dendroctonus ponderosae Hopkins, a major forest pest.</title>
        <authorList>
            <person name="Keeling C.I."/>
            <person name="Yuen M.M."/>
            <person name="Liao N.Y."/>
            <person name="Docking T.R."/>
            <person name="Chan S.K."/>
            <person name="Taylor G.A."/>
            <person name="Palmquist D.L."/>
            <person name="Jackman S.D."/>
            <person name="Nguyen A."/>
            <person name="Li M."/>
            <person name="Henderson H."/>
            <person name="Janes J.K."/>
            <person name="Zhao Y."/>
            <person name="Pandoh P."/>
            <person name="Moore R."/>
            <person name="Sperling F.A."/>
            <person name="Huber D.P."/>
            <person name="Birol I."/>
            <person name="Jones S.J."/>
            <person name="Bohlmann J."/>
        </authorList>
    </citation>
    <scope>NUCLEOTIDE SEQUENCE</scope>
</reference>
<keyword evidence="1" id="KW-0732">Signal</keyword>
<evidence type="ECO:0000313" key="3">
    <source>
        <dbReference type="EMBL" id="ERL96103.1"/>
    </source>
</evidence>
<dbReference type="EMBL" id="KI209874">
    <property type="protein sequence ID" value="ERL96103.1"/>
    <property type="molecule type" value="Genomic_DNA"/>
</dbReference>
<evidence type="ECO:0000313" key="2">
    <source>
        <dbReference type="EMBL" id="ERL89054.1"/>
    </source>
</evidence>
<gene>
    <name evidence="3" type="ORF">D910_01039</name>
    <name evidence="2" type="ORF">D910_06432</name>
</gene>